<reference evidence="4 5" key="1">
    <citation type="submission" date="2023-07" db="EMBL/GenBank/DDBJ databases">
        <title>Sorghum-associated microbial communities from plants grown in Nebraska, USA.</title>
        <authorList>
            <person name="Schachtman D."/>
        </authorList>
    </citation>
    <scope>NUCLEOTIDE SEQUENCE [LARGE SCALE GENOMIC DNA]</scope>
    <source>
        <strain evidence="4 5">CC258</strain>
    </source>
</reference>
<accession>A0ABU1NT61</accession>
<dbReference type="PANTHER" id="PTHR43649">
    <property type="entry name" value="ARABINOSE-BINDING PROTEIN-RELATED"/>
    <property type="match status" value="1"/>
</dbReference>
<evidence type="ECO:0000313" key="5">
    <source>
        <dbReference type="Proteomes" id="UP001267290"/>
    </source>
</evidence>
<feature type="chain" id="PRO_5046432089" evidence="2">
    <location>
        <begin position="25"/>
        <end position="508"/>
    </location>
</feature>
<dbReference type="Proteomes" id="UP001267290">
    <property type="component" value="Unassembled WGS sequence"/>
</dbReference>
<evidence type="ECO:0000313" key="4">
    <source>
        <dbReference type="EMBL" id="MDR6550676.1"/>
    </source>
</evidence>
<dbReference type="EMBL" id="JAVDSB010000002">
    <property type="protein sequence ID" value="MDR6550676.1"/>
    <property type="molecule type" value="Genomic_DNA"/>
</dbReference>
<sequence length="508" mass="56513">MKKIINTRFQWMSTLAVSSALALAVTACGSSTDNTSTPSPSSSTAPAASATAAPKKLDPVELTWYYPQNKANPDLQLVNDAVNKITQEKINATIKLMPIDFGTYEQKMNTIVAANEVTDIIWTSNWSFKFEQNQKKGVFQPIDDLLKNQGQKLYKSLEEKFWNDAKLDGKIYAVPNYQISAQRLGVVIQKRFVDKYKLDVNTIKKMEDLEPFLKQIKDNEPGITPFGTQKGWYQGALYNIDTKGNVYKNDPTFKTLPEVTTEMKAQFKLANSWFTKGYINKDAATLKSAADAYNKGTTAVWFDFTGKPGSEVEFKATAGGNDVVLVPLAKATFTGAASTMNAISRTSKNPERAMMFLELVNTDKQLYNTLVYGIEGKHYTKTTGNFIKINQEAGYFTNTDWIFGSIINEYLPEGSPADKLEQTAKVNAEAEVSQLNGFVFNSEPVKTETANVKAVQDEYLQGLATGTLDTDKYLPIYEEKLQKAGADKIVAERQKQLDAWLVANGKKK</sequence>
<keyword evidence="2" id="KW-0732">Signal</keyword>
<dbReference type="PROSITE" id="PS51257">
    <property type="entry name" value="PROKAR_LIPOPROTEIN"/>
    <property type="match status" value="1"/>
</dbReference>
<proteinExistence type="predicted"/>
<dbReference type="SUPFAM" id="SSF53850">
    <property type="entry name" value="Periplasmic binding protein-like II"/>
    <property type="match status" value="1"/>
</dbReference>
<feature type="domain" description="DUF3502" evidence="3">
    <location>
        <begin position="435"/>
        <end position="501"/>
    </location>
</feature>
<name>A0ABU1NT61_9BACL</name>
<evidence type="ECO:0000256" key="2">
    <source>
        <dbReference type="SAM" id="SignalP"/>
    </source>
</evidence>
<dbReference type="InterPro" id="IPR050490">
    <property type="entry name" value="Bact_solute-bd_prot1"/>
</dbReference>
<evidence type="ECO:0000256" key="1">
    <source>
        <dbReference type="SAM" id="MobiDB-lite"/>
    </source>
</evidence>
<gene>
    <name evidence="4" type="ORF">J2736_001863</name>
</gene>
<protein>
    <submittedName>
        <fullName evidence="4">Aldouronate transport system substrate-binding protein</fullName>
    </submittedName>
</protein>
<organism evidence="4 5">
    <name type="scientific">Paenibacillus qinlingensis</name>
    <dbReference type="NCBI Taxonomy" id="1837343"/>
    <lineage>
        <taxon>Bacteria</taxon>
        <taxon>Bacillati</taxon>
        <taxon>Bacillota</taxon>
        <taxon>Bacilli</taxon>
        <taxon>Bacillales</taxon>
        <taxon>Paenibacillaceae</taxon>
        <taxon>Paenibacillus</taxon>
    </lineage>
</organism>
<feature type="region of interest" description="Disordered" evidence="1">
    <location>
        <begin position="32"/>
        <end position="52"/>
    </location>
</feature>
<evidence type="ECO:0000259" key="3">
    <source>
        <dbReference type="Pfam" id="PF12010"/>
    </source>
</evidence>
<dbReference type="Gene3D" id="3.40.190.10">
    <property type="entry name" value="Periplasmic binding protein-like II"/>
    <property type="match status" value="1"/>
</dbReference>
<dbReference type="InterPro" id="IPR022627">
    <property type="entry name" value="DUF3502"/>
</dbReference>
<feature type="compositionally biased region" description="Low complexity" evidence="1">
    <location>
        <begin position="35"/>
        <end position="52"/>
    </location>
</feature>
<keyword evidence="5" id="KW-1185">Reference proteome</keyword>
<dbReference type="PANTHER" id="PTHR43649:SF17">
    <property type="entry name" value="ABC TRANSPORTER SOLUTE BINDING PROTEIN-SUGAR TRANSPORT"/>
    <property type="match status" value="1"/>
</dbReference>
<dbReference type="Pfam" id="PF12010">
    <property type="entry name" value="DUF3502"/>
    <property type="match status" value="1"/>
</dbReference>
<dbReference type="RefSeq" id="WP_310225698.1">
    <property type="nucleotide sequence ID" value="NZ_JAVDSB010000002.1"/>
</dbReference>
<feature type="signal peptide" evidence="2">
    <location>
        <begin position="1"/>
        <end position="24"/>
    </location>
</feature>
<comment type="caution">
    <text evidence="4">The sequence shown here is derived from an EMBL/GenBank/DDBJ whole genome shotgun (WGS) entry which is preliminary data.</text>
</comment>